<dbReference type="Proteomes" id="UP000240325">
    <property type="component" value="Segment"/>
</dbReference>
<gene>
    <name evidence="1" type="ORF">BMW23_0749</name>
</gene>
<name>A0A2H4UVD6_9VIRU</name>
<organism evidence="1">
    <name type="scientific">Bodo saltans virus</name>
    <dbReference type="NCBI Taxonomy" id="2024608"/>
    <lineage>
        <taxon>Viruses</taxon>
        <taxon>Varidnaviria</taxon>
        <taxon>Bamfordvirae</taxon>
        <taxon>Nucleocytoviricota</taxon>
        <taxon>Megaviricetes</taxon>
        <taxon>Imitervirales</taxon>
        <taxon>Mimiviridae</taxon>
        <taxon>Klosneuvirinae</taxon>
        <taxon>Theiavirus</taxon>
        <taxon>Theiavirus salishense</taxon>
    </lineage>
</organism>
<accession>A0A2H4UVD6</accession>
<protein>
    <submittedName>
        <fullName evidence="1">Uncharacterized protein</fullName>
    </submittedName>
</protein>
<sequence>MIMFFNHVVPSYYSMCLFNRMRFFEDKSIKNTYLKQGQSFIIKLKCKNLNNIIYKYCKITGDQHFFPEEFRRSIVLTSNDLLIKYHCDTVYICNNEIIMIFGNNNKDKILYEQNLNKLCFEIALFTSCSMIYNTSIEITNSIKNNNELNVENNNEDIHKSNDIDRFISTINEPNNFYNMFMFDAKYITFDYDNEYYEIYNYVLWKHSSFGHNDLINKLAKKYISKKNRNNMSQNEITSLLQEKYGKYFTDDYMNLMNGLFLKYDKNTKFYTYKNIVFTLDFLIFLITNKYNNTKFDENFSEIDIKQVFNA</sequence>
<evidence type="ECO:0000313" key="1">
    <source>
        <dbReference type="EMBL" id="ATZ80795.1"/>
    </source>
</evidence>
<reference evidence="1" key="1">
    <citation type="journal article" date="2017" name="Elife">
        <title>The kinetoplastid-infecting Bodo saltans virus (BsV), a window into the most abundant giant viruses in the sea.</title>
        <authorList>
            <person name="Deeg C.M."/>
            <person name="Chow C.-E.T."/>
            <person name="Suttle C.A."/>
        </authorList>
    </citation>
    <scope>NUCLEOTIDE SEQUENCE</scope>
    <source>
        <strain evidence="1">NG1</strain>
    </source>
</reference>
<evidence type="ECO:0000313" key="2">
    <source>
        <dbReference type="Proteomes" id="UP000240325"/>
    </source>
</evidence>
<keyword evidence="2" id="KW-1185">Reference proteome</keyword>
<dbReference type="EMBL" id="MF782455">
    <property type="protein sequence ID" value="ATZ80795.1"/>
    <property type="molecule type" value="Genomic_DNA"/>
</dbReference>
<proteinExistence type="predicted"/>